<keyword evidence="8 11" id="KW-0406">Ion transport</keyword>
<keyword evidence="4 11" id="KW-0138">CF(0)</keyword>
<comment type="function">
    <text evidence="11 12">Key component of the proton channel; it plays a direct role in the translocation of protons across the membrane.</text>
</comment>
<evidence type="ECO:0000256" key="3">
    <source>
        <dbReference type="ARBA" id="ARBA00022448"/>
    </source>
</evidence>
<feature type="signal peptide" evidence="13">
    <location>
        <begin position="1"/>
        <end position="30"/>
    </location>
</feature>
<evidence type="ECO:0000256" key="5">
    <source>
        <dbReference type="ARBA" id="ARBA00022692"/>
    </source>
</evidence>
<keyword evidence="9 11" id="KW-0472">Membrane</keyword>
<feature type="transmembrane region" description="Helical" evidence="11">
    <location>
        <begin position="167"/>
        <end position="186"/>
    </location>
</feature>
<keyword evidence="13" id="KW-0732">Signal</keyword>
<keyword evidence="15" id="KW-1185">Reference proteome</keyword>
<name>A0A369KWT8_9BACT</name>
<evidence type="ECO:0000256" key="2">
    <source>
        <dbReference type="ARBA" id="ARBA00006810"/>
    </source>
</evidence>
<dbReference type="InterPro" id="IPR000568">
    <property type="entry name" value="ATP_synth_F0_asu"/>
</dbReference>
<keyword evidence="6 11" id="KW-0375">Hydrogen ion transport</keyword>
<evidence type="ECO:0000256" key="12">
    <source>
        <dbReference type="RuleBase" id="RU000483"/>
    </source>
</evidence>
<dbReference type="InterPro" id="IPR035908">
    <property type="entry name" value="F0_ATP_A_sf"/>
</dbReference>
<evidence type="ECO:0000256" key="4">
    <source>
        <dbReference type="ARBA" id="ARBA00022547"/>
    </source>
</evidence>
<dbReference type="NCBIfam" id="TIGR01131">
    <property type="entry name" value="ATP_synt_6_or_A"/>
    <property type="match status" value="1"/>
</dbReference>
<feature type="chain" id="PRO_5016936317" description="ATP synthase subunit a" evidence="13">
    <location>
        <begin position="31"/>
        <end position="293"/>
    </location>
</feature>
<evidence type="ECO:0000313" key="15">
    <source>
        <dbReference type="Proteomes" id="UP000253934"/>
    </source>
</evidence>
<evidence type="ECO:0000256" key="7">
    <source>
        <dbReference type="ARBA" id="ARBA00022989"/>
    </source>
</evidence>
<reference evidence="14" key="1">
    <citation type="submission" date="2018-04" db="EMBL/GenBank/DDBJ databases">
        <title>Draft genome sequence of the Candidatus Spirobacillus cienkowskii, a pathogen of freshwater Daphnia species, reconstructed from hemolymph metagenomic reads.</title>
        <authorList>
            <person name="Bresciani L."/>
            <person name="Lemos L.N."/>
            <person name="Wale N."/>
            <person name="Lin J.Y."/>
            <person name="Fernandes G.R."/>
            <person name="Duffy M.A."/>
            <person name="Rodrigues J.M."/>
        </authorList>
    </citation>
    <scope>NUCLEOTIDE SEQUENCE [LARGE SCALE GENOMIC DNA]</scope>
    <source>
        <strain evidence="14">Binning01</strain>
    </source>
</reference>
<dbReference type="GO" id="GO:0016787">
    <property type="term" value="F:hydrolase activity"/>
    <property type="evidence" value="ECO:0007669"/>
    <property type="project" value="UniProtKB-KW"/>
</dbReference>
<dbReference type="AlphaFoldDB" id="A0A369KWT8"/>
<dbReference type="Proteomes" id="UP000253934">
    <property type="component" value="Unassembled WGS sequence"/>
</dbReference>
<dbReference type="GO" id="GO:0042777">
    <property type="term" value="P:proton motive force-driven plasma membrane ATP synthesis"/>
    <property type="evidence" value="ECO:0007669"/>
    <property type="project" value="TreeGrafter"/>
</dbReference>
<dbReference type="EMBL" id="QOVW01000079">
    <property type="protein sequence ID" value="RDB35646.1"/>
    <property type="molecule type" value="Genomic_DNA"/>
</dbReference>
<accession>A0A369KWT8</accession>
<keyword evidence="10 11" id="KW-0066">ATP synthesis</keyword>
<dbReference type="InterPro" id="IPR045082">
    <property type="entry name" value="ATP_syn_F0_a_bact/chloroplast"/>
</dbReference>
<evidence type="ECO:0000256" key="6">
    <source>
        <dbReference type="ARBA" id="ARBA00022781"/>
    </source>
</evidence>
<keyword evidence="11" id="KW-1003">Cell membrane</keyword>
<evidence type="ECO:0000313" key="14">
    <source>
        <dbReference type="EMBL" id="RDB35646.1"/>
    </source>
</evidence>
<comment type="caution">
    <text evidence="14">The sequence shown here is derived from an EMBL/GenBank/DDBJ whole genome shotgun (WGS) entry which is preliminary data.</text>
</comment>
<dbReference type="GO" id="GO:0045259">
    <property type="term" value="C:proton-transporting ATP synthase complex"/>
    <property type="evidence" value="ECO:0007669"/>
    <property type="project" value="UniProtKB-KW"/>
</dbReference>
<dbReference type="Gene3D" id="1.20.120.220">
    <property type="entry name" value="ATP synthase, F0 complex, subunit A"/>
    <property type="match status" value="1"/>
</dbReference>
<feature type="transmembrane region" description="Helical" evidence="11">
    <location>
        <begin position="258"/>
        <end position="283"/>
    </location>
</feature>
<dbReference type="PANTHER" id="PTHR42823:SF3">
    <property type="entry name" value="ATP SYNTHASE SUBUNIT A, CHLOROPLASTIC"/>
    <property type="match status" value="1"/>
</dbReference>
<dbReference type="CDD" id="cd00310">
    <property type="entry name" value="ATP-synt_Fo_a_6"/>
    <property type="match status" value="1"/>
</dbReference>
<evidence type="ECO:0000256" key="9">
    <source>
        <dbReference type="ARBA" id="ARBA00023136"/>
    </source>
</evidence>
<dbReference type="GO" id="GO:0005886">
    <property type="term" value="C:plasma membrane"/>
    <property type="evidence" value="ECO:0007669"/>
    <property type="project" value="UniProtKB-SubCell"/>
</dbReference>
<comment type="subcellular location">
    <subcellularLocation>
        <location evidence="11 12">Cell membrane</location>
        <topology evidence="11 12">Multi-pass membrane protein</topology>
    </subcellularLocation>
    <subcellularLocation>
        <location evidence="1">Membrane</location>
        <topology evidence="1">Multi-pass membrane protein</topology>
    </subcellularLocation>
</comment>
<dbReference type="GO" id="GO:0046933">
    <property type="term" value="F:proton-transporting ATP synthase activity, rotational mechanism"/>
    <property type="evidence" value="ECO:0007669"/>
    <property type="project" value="UniProtKB-UniRule"/>
</dbReference>
<keyword evidence="3 11" id="KW-0813">Transport</keyword>
<evidence type="ECO:0000256" key="11">
    <source>
        <dbReference type="HAMAP-Rule" id="MF_01393"/>
    </source>
</evidence>
<dbReference type="PRINTS" id="PR00123">
    <property type="entry name" value="ATPASEA"/>
</dbReference>
<dbReference type="SUPFAM" id="SSF81336">
    <property type="entry name" value="F1F0 ATP synthase subunit A"/>
    <property type="match status" value="1"/>
</dbReference>
<evidence type="ECO:0000256" key="13">
    <source>
        <dbReference type="SAM" id="SignalP"/>
    </source>
</evidence>
<evidence type="ECO:0000256" key="10">
    <source>
        <dbReference type="ARBA" id="ARBA00023310"/>
    </source>
</evidence>
<feature type="transmembrane region" description="Helical" evidence="11">
    <location>
        <begin position="138"/>
        <end position="161"/>
    </location>
</feature>
<keyword evidence="14" id="KW-0378">Hydrolase</keyword>
<sequence length="293" mass="32544">MKGFFNSIMKRKIIHMFAFLLLGRFSVAHADSSGVQVVNWYHEILEKVILFFNPNMSLAIANVKAEQWSPVFASAFAVLLLAAIASLSGFAKMKPEKMSDEEILPPKKFGFVAFIELCWSVVSSTLESTIGEKNWMRFAGVLGGTFFVLIVCNLSGVLPGFSPATSSMSFTFAAAIAIFIYFNYYGLKESGFDYIKHLAGPILWMAPLMFVIEFISLLSRPVSLSLRIFGNISGDHFVFSIFSGLMKDLYIPFIPIPAIFLGFGTFVACLQAFIFMTLSAVYIKLALESKESH</sequence>
<proteinExistence type="inferred from homology"/>
<dbReference type="PANTHER" id="PTHR42823">
    <property type="entry name" value="ATP SYNTHASE SUBUNIT A, CHLOROPLASTIC"/>
    <property type="match status" value="1"/>
</dbReference>
<keyword evidence="7 11" id="KW-1133">Transmembrane helix</keyword>
<dbReference type="HAMAP" id="MF_01393">
    <property type="entry name" value="ATP_synth_a_bact"/>
    <property type="match status" value="1"/>
</dbReference>
<feature type="transmembrane region" description="Helical" evidence="11">
    <location>
        <begin position="198"/>
        <end position="218"/>
    </location>
</feature>
<protein>
    <recommendedName>
        <fullName evidence="11 12">ATP synthase subunit a</fullName>
    </recommendedName>
    <alternativeName>
        <fullName evidence="11">ATP synthase F0 sector subunit a</fullName>
    </alternativeName>
    <alternativeName>
        <fullName evidence="11">F-ATPase subunit 6</fullName>
    </alternativeName>
</protein>
<comment type="similarity">
    <text evidence="2 11 12">Belongs to the ATPase A chain family.</text>
</comment>
<organism evidence="14 15">
    <name type="scientific">Spirobacillus cienkowskii</name>
    <dbReference type="NCBI Taxonomy" id="495820"/>
    <lineage>
        <taxon>Bacteria</taxon>
        <taxon>Pseudomonadati</taxon>
        <taxon>Bdellovibrionota</taxon>
        <taxon>Oligoflexia</taxon>
        <taxon>Silvanigrellales</taxon>
        <taxon>Spirobacillus</taxon>
    </lineage>
</organism>
<evidence type="ECO:0000256" key="1">
    <source>
        <dbReference type="ARBA" id="ARBA00004141"/>
    </source>
</evidence>
<keyword evidence="5 11" id="KW-0812">Transmembrane</keyword>
<evidence type="ECO:0000256" key="8">
    <source>
        <dbReference type="ARBA" id="ARBA00023065"/>
    </source>
</evidence>
<feature type="transmembrane region" description="Helical" evidence="11">
    <location>
        <begin position="68"/>
        <end position="89"/>
    </location>
</feature>
<dbReference type="Pfam" id="PF00119">
    <property type="entry name" value="ATP-synt_A"/>
    <property type="match status" value="1"/>
</dbReference>
<gene>
    <name evidence="11 14" type="primary">atpB</name>
    <name evidence="14" type="ORF">DCC88_09155</name>
</gene>